<gene>
    <name evidence="11" type="ORF">A9Z60_06435</name>
</gene>
<dbReference type="Pfam" id="PF00263">
    <property type="entry name" value="Secretin"/>
    <property type="match status" value="1"/>
</dbReference>
<dbReference type="PRINTS" id="PR00811">
    <property type="entry name" value="BCTERIALGSPD"/>
</dbReference>
<comment type="caution">
    <text evidence="11">The sequence shown here is derived from an EMBL/GenBank/DDBJ whole genome shotgun (WGS) entry which is preliminary data.</text>
</comment>
<dbReference type="RefSeq" id="WP_066892106.1">
    <property type="nucleotide sequence ID" value="NZ_LZDN01000003.1"/>
</dbReference>
<evidence type="ECO:0000313" key="12">
    <source>
        <dbReference type="Proteomes" id="UP000092671"/>
    </source>
</evidence>
<dbReference type="Gene3D" id="2.60.40.3470">
    <property type="match status" value="1"/>
</dbReference>
<keyword evidence="5" id="KW-0472">Membrane</keyword>
<evidence type="ECO:0000256" key="3">
    <source>
        <dbReference type="ARBA" id="ARBA00022729"/>
    </source>
</evidence>
<evidence type="ECO:0000256" key="5">
    <source>
        <dbReference type="ARBA" id="ARBA00023136"/>
    </source>
</evidence>
<reference evidence="11 12" key="1">
    <citation type="submission" date="2016-06" db="EMBL/GenBank/DDBJ databases">
        <title>Draft genome of Moraxella nonliquefaciens CCUG 60284.</title>
        <authorList>
            <person name="Salva-Serra F."/>
            <person name="Engstrom-Jakobsson H."/>
            <person name="Thorell K."/>
            <person name="Gonzales-Siles L."/>
            <person name="Karlsson R."/>
            <person name="Boulund F."/>
            <person name="Engstrand L."/>
            <person name="Kristiansson E."/>
            <person name="Moore E."/>
        </authorList>
    </citation>
    <scope>NUCLEOTIDE SEQUENCE [LARGE SCALE GENOMIC DNA]</scope>
    <source>
        <strain evidence="11 12">CCUG 60284</strain>
    </source>
</reference>
<comment type="subcellular location">
    <subcellularLocation>
        <location evidence="8">Cell outer membrane</location>
    </subcellularLocation>
    <subcellularLocation>
        <location evidence="1">Membrane</location>
    </subcellularLocation>
</comment>
<evidence type="ECO:0000313" key="11">
    <source>
        <dbReference type="EMBL" id="OBX51900.1"/>
    </source>
</evidence>
<evidence type="ECO:0000256" key="1">
    <source>
        <dbReference type="ARBA" id="ARBA00004370"/>
    </source>
</evidence>
<dbReference type="GO" id="GO:0009306">
    <property type="term" value="P:protein secretion"/>
    <property type="evidence" value="ECO:0007669"/>
    <property type="project" value="InterPro"/>
</dbReference>
<proteinExistence type="inferred from homology"/>
<dbReference type="PANTHER" id="PTHR30604">
    <property type="entry name" value="PROTEIN TRANSPORT PROTEIN HOFQ"/>
    <property type="match status" value="1"/>
</dbReference>
<dbReference type="InterPro" id="IPR051808">
    <property type="entry name" value="Type_IV_pilus_biogenesis"/>
</dbReference>
<comment type="similarity">
    <text evidence="7">Belongs to the bacterial secretin family.</text>
</comment>
<evidence type="ECO:0000256" key="4">
    <source>
        <dbReference type="ARBA" id="ARBA00022927"/>
    </source>
</evidence>
<feature type="signal peptide" evidence="9">
    <location>
        <begin position="1"/>
        <end position="26"/>
    </location>
</feature>
<sequence length="712" mass="76775">MNFLNKKSAFAYSALAISFMSVQAHALTIQGLSASQISADTTQIKIAFDGEPVSPVAYQQAGGKQLTLDFNQVDSEGMPRNMPINRGVVNEITALNNGSMTRLVIDLKEQANYTSSIEDNHLLVNVKHANQKNVNQAPSSSSVALASDQPMTVKVNPLLAPTAASLAVNYDGVSSINYTGNTNSANVTINLTNENIPVDVQRQGNKLVIRTTGATIPRHLIRRIAGNDLVADINATNQGQNGVVSINMTDDFEYQAYQSGSTLNISVLPPKLLREPTLEEKVYTGEPLSMEFQDVSVRTVLDVLAKFVNDNASDSQSYLNIIANDSVQGSITLRLINVPWDQALDIILKSKGLGQRKNGNVILIAPASEIAAEEIKELEDARRVDELEPIRQEYIRLNYAKAEDIHELIGRVGSASSTIGSANNHNSLLSPRGNATFDARTNTIIINDTARSINNVRQLIETIDIPVKQVMIEARIVNASDSFSKQLGVKWGFNRTGNKFDIRGMNGLSSSNTESRFGNFAVDLGVTATSGISLGLLNIDNYALGLELSAMQADNKGELISSPKVLTTDKQTAKISSGIEIPYQEAAASGATSVSFKQAALALSATPNITPEGKIGLQLQITNSADSGDRVLGVPILTTDEINTNVVLEDGQTVVLGGVFKNTIGKNQNKVPFLGDLPGVGRLFRNDVRLNNKQELLIFVTPRIVNDGISRY</sequence>
<evidence type="ECO:0000256" key="9">
    <source>
        <dbReference type="SAM" id="SignalP"/>
    </source>
</evidence>
<dbReference type="Pfam" id="PF03958">
    <property type="entry name" value="Secretin_N"/>
    <property type="match status" value="1"/>
</dbReference>
<dbReference type="SMART" id="SM00965">
    <property type="entry name" value="STN"/>
    <property type="match status" value="1"/>
</dbReference>
<dbReference type="Proteomes" id="UP000092671">
    <property type="component" value="Unassembled WGS sequence"/>
</dbReference>
<dbReference type="OrthoDB" id="9779724at2"/>
<dbReference type="PANTHER" id="PTHR30604:SF1">
    <property type="entry name" value="DNA UTILIZATION PROTEIN HOFQ"/>
    <property type="match status" value="1"/>
</dbReference>
<feature type="domain" description="Secretin/TonB short N-terminal" evidence="10">
    <location>
        <begin position="319"/>
        <end position="367"/>
    </location>
</feature>
<dbReference type="InterPro" id="IPR021731">
    <property type="entry name" value="AMIN_dom"/>
</dbReference>
<evidence type="ECO:0000256" key="2">
    <source>
        <dbReference type="ARBA" id="ARBA00022448"/>
    </source>
</evidence>
<dbReference type="InterPro" id="IPR011662">
    <property type="entry name" value="Secretin/TonB_short_N"/>
</dbReference>
<dbReference type="InterPro" id="IPR004846">
    <property type="entry name" value="T2SS/T3SS_dom"/>
</dbReference>
<dbReference type="InterPro" id="IPR005644">
    <property type="entry name" value="NolW-like"/>
</dbReference>
<keyword evidence="4" id="KW-0653">Protein transport</keyword>
<dbReference type="InterPro" id="IPR038591">
    <property type="entry name" value="NolW-like_sf"/>
</dbReference>
<dbReference type="EMBL" id="LZDN01000003">
    <property type="protein sequence ID" value="OBX51900.1"/>
    <property type="molecule type" value="Genomic_DNA"/>
</dbReference>
<evidence type="ECO:0000259" key="10">
    <source>
        <dbReference type="SMART" id="SM00965"/>
    </source>
</evidence>
<dbReference type="Pfam" id="PF07660">
    <property type="entry name" value="STN"/>
    <property type="match status" value="1"/>
</dbReference>
<protein>
    <recommendedName>
        <fullName evidence="10">Secretin/TonB short N-terminal domain-containing protein</fullName>
    </recommendedName>
</protein>
<dbReference type="NCBIfam" id="TIGR02515">
    <property type="entry name" value="IV_pilus_PilQ"/>
    <property type="match status" value="1"/>
</dbReference>
<evidence type="ECO:0000256" key="8">
    <source>
        <dbReference type="RuleBase" id="RU004004"/>
    </source>
</evidence>
<feature type="chain" id="PRO_5008611744" description="Secretin/TonB short N-terminal domain-containing protein" evidence="9">
    <location>
        <begin position="27"/>
        <end position="712"/>
    </location>
</feature>
<dbReference type="Pfam" id="PF11741">
    <property type="entry name" value="AMIN"/>
    <property type="match status" value="2"/>
</dbReference>
<keyword evidence="6" id="KW-0998">Cell outer membrane</keyword>
<dbReference type="Gene3D" id="3.30.1370.120">
    <property type="match status" value="1"/>
</dbReference>
<evidence type="ECO:0000256" key="6">
    <source>
        <dbReference type="ARBA" id="ARBA00023237"/>
    </source>
</evidence>
<name>A0A1B8PL79_MORNO</name>
<evidence type="ECO:0000256" key="7">
    <source>
        <dbReference type="RuleBase" id="RU004003"/>
    </source>
</evidence>
<dbReference type="InterPro" id="IPR001775">
    <property type="entry name" value="GspD/PilQ"/>
</dbReference>
<dbReference type="Gene3D" id="3.30.1370.130">
    <property type="match status" value="1"/>
</dbReference>
<dbReference type="InterPro" id="IPR013355">
    <property type="entry name" value="Pilus_4_PilQ"/>
</dbReference>
<keyword evidence="2 8" id="KW-0813">Transport</keyword>
<dbReference type="Gene3D" id="2.60.40.3500">
    <property type="match status" value="1"/>
</dbReference>
<organism evidence="11 12">
    <name type="scientific">Moraxella nonliquefaciens</name>
    <dbReference type="NCBI Taxonomy" id="478"/>
    <lineage>
        <taxon>Bacteria</taxon>
        <taxon>Pseudomonadati</taxon>
        <taxon>Pseudomonadota</taxon>
        <taxon>Gammaproteobacteria</taxon>
        <taxon>Moraxellales</taxon>
        <taxon>Moraxellaceae</taxon>
        <taxon>Moraxella</taxon>
    </lineage>
</organism>
<accession>A0A1B8PL79</accession>
<dbReference type="AlphaFoldDB" id="A0A1B8PL79"/>
<keyword evidence="3 9" id="KW-0732">Signal</keyword>
<dbReference type="GO" id="GO:0009279">
    <property type="term" value="C:cell outer membrane"/>
    <property type="evidence" value="ECO:0007669"/>
    <property type="project" value="UniProtKB-SubCell"/>
</dbReference>